<organism evidence="3 4">
    <name type="scientific">Komagataeibacter intermedius AF2</name>
    <dbReference type="NCBI Taxonomy" id="1458464"/>
    <lineage>
        <taxon>Bacteria</taxon>
        <taxon>Pseudomonadati</taxon>
        <taxon>Pseudomonadota</taxon>
        <taxon>Alphaproteobacteria</taxon>
        <taxon>Acetobacterales</taxon>
        <taxon>Acetobacteraceae</taxon>
        <taxon>Komagataeibacter</taxon>
    </lineage>
</organism>
<sequence precursor="true">MTPFRRPVFAILPLLFLSALTVSAAAQTVVATGSGDAASSTGYNVTWDLLDPGSDWAAQVIRSVFPVFGQDTGAPSIGNEATVIGTMIGWFSGFVMAFAMAVVSYIYFMNIHRGAETAQLLGNNQTSMSIVRIGIAAILMWPLPTTGFNAAQAVVVQGSLWGIGMAKVVYDKAKQAIGPDGKVIAQPLIPGTKGIVTGLVKNEFCRAIINIAANNTSLIAAPTGQTVLSVTGGKMGIINYSYNMAAGAGDGTPVCGAVSLQAPNTDAVNLAGFQVDQAGMQKQVLDSVILGDIRSQVEQVAQKYWQTKTTTSLAPLMTIIVNATNDYASRLTTQAAQLRSKLQDTVNNQTLALHQWGISTNGDAVNTSSQMDTLGWTGAGAYYLEFARLNGQTLSLMTATPTITTPSYSGLGNYLASDIAPLVQSADTFMENIDSMVATQDGVTAPGGNADLYTGAIPGGDGAGVLDQLFRALHLNDYALQIVTGFIEPSGTNGYWTDPFGNLMSLGNWMITTALLTMGTASVLSSTAGTVGIGVLSLLSGNPEGAVAAGAGHALMHFFGAPIIGGCFAMLMPGLTIAYVIPMIPFVMWMFAVAGWFIMVCESVIAAPLWMLAHMTMNGEGLHGHAKQGYALLFNVIFRPVLMLFGLFLGYFIFDSVSWLIHMCFGIAAGLVLSNGWIVSNFLGMIVLVSLFVMIHVTLAFISFRMISILPQRVPAMIGFGDVDRVDIDQFSRDAAVVGMAGTLLSIQQSLAGNKADNQNGPGQGNGGISSGARALISDTTMKKSV</sequence>
<feature type="chain" id="PRO_5005878532" description="DotA/TraY family protein" evidence="2">
    <location>
        <begin position="25"/>
        <end position="786"/>
    </location>
</feature>
<feature type="transmembrane region" description="Helical" evidence="1">
    <location>
        <begin position="559"/>
        <end position="581"/>
    </location>
</feature>
<accession>A0A0N1N4M2</accession>
<keyword evidence="1" id="KW-0472">Membrane</keyword>
<dbReference type="RefSeq" id="WP_054206976.1">
    <property type="nucleotide sequence ID" value="NZ_JUFX02000023.1"/>
</dbReference>
<feature type="transmembrane region" description="Helical" evidence="1">
    <location>
        <begin position="88"/>
        <end position="108"/>
    </location>
</feature>
<feature type="signal peptide" evidence="2">
    <location>
        <begin position="1"/>
        <end position="24"/>
    </location>
</feature>
<reference evidence="3 4" key="1">
    <citation type="submission" date="2015-07" db="EMBL/GenBank/DDBJ databases">
        <title>Draft Genome Sequence of Komagataeibacter intermedius Strain AF2, Isolated from Kombucha Tea.</title>
        <authorList>
            <person name="Santos R.A."/>
            <person name="Berretta A.A."/>
            <person name="Barud H.S."/>
            <person name="Ribeiro S.J."/>
            <person name="Gonzalez-Garcia L.N."/>
            <person name="Zucchi T.D."/>
            <person name="Goldman G.H."/>
            <person name="Riano-Pachon D.M."/>
        </authorList>
    </citation>
    <scope>NUCLEOTIDE SEQUENCE [LARGE SCALE GENOMIC DNA]</scope>
    <source>
        <strain evidence="3 4">AF2</strain>
    </source>
</reference>
<comment type="caution">
    <text evidence="3">The sequence shown here is derived from an EMBL/GenBank/DDBJ whole genome shotgun (WGS) entry which is preliminary data.</text>
</comment>
<evidence type="ECO:0000256" key="1">
    <source>
        <dbReference type="SAM" id="Phobius"/>
    </source>
</evidence>
<dbReference type="AlphaFoldDB" id="A0A0N1N4M2"/>
<feature type="transmembrane region" description="Helical" evidence="1">
    <location>
        <begin position="630"/>
        <end position="652"/>
    </location>
</feature>
<name>A0A0N1N4M2_9PROT</name>
<dbReference type="NCBIfam" id="TIGR04346">
    <property type="entry name" value="DotA_TraY"/>
    <property type="match status" value="1"/>
</dbReference>
<keyword evidence="1" id="KW-0812">Transmembrane</keyword>
<evidence type="ECO:0000313" key="3">
    <source>
        <dbReference type="EMBL" id="KPH88590.1"/>
    </source>
</evidence>
<evidence type="ECO:0000313" key="4">
    <source>
        <dbReference type="Proteomes" id="UP000031553"/>
    </source>
</evidence>
<dbReference type="Proteomes" id="UP000031553">
    <property type="component" value="Unassembled WGS sequence"/>
</dbReference>
<dbReference type="EMBL" id="JUFX02000023">
    <property type="protein sequence ID" value="KPH88590.1"/>
    <property type="molecule type" value="Genomic_DNA"/>
</dbReference>
<protein>
    <recommendedName>
        <fullName evidence="5">DotA/TraY family protein</fullName>
    </recommendedName>
</protein>
<feature type="transmembrane region" description="Helical" evidence="1">
    <location>
        <begin position="588"/>
        <end position="610"/>
    </location>
</feature>
<keyword evidence="2" id="KW-0732">Signal</keyword>
<feature type="transmembrane region" description="Helical" evidence="1">
    <location>
        <begin position="659"/>
        <end position="679"/>
    </location>
</feature>
<evidence type="ECO:0000256" key="2">
    <source>
        <dbReference type="SAM" id="SignalP"/>
    </source>
</evidence>
<feature type="transmembrane region" description="Helical" evidence="1">
    <location>
        <begin position="129"/>
        <end position="144"/>
    </location>
</feature>
<keyword evidence="1" id="KW-1133">Transmembrane helix</keyword>
<dbReference type="OrthoDB" id="5457650at2"/>
<proteinExistence type="predicted"/>
<evidence type="ECO:0008006" key="5">
    <source>
        <dbReference type="Google" id="ProtNLM"/>
    </source>
</evidence>
<gene>
    <name evidence="3" type="ORF">GLUCOINTEAF2_0203780</name>
</gene>
<feature type="transmembrane region" description="Helical" evidence="1">
    <location>
        <begin position="685"/>
        <end position="704"/>
    </location>
</feature>
<dbReference type="InterPro" id="IPR027628">
    <property type="entry name" value="DotA_TraY"/>
</dbReference>